<sequence>MHAREFRRDLYYRLSVVTLTLPPLRERHEDVPLLVETYLARFRAQLGRHDLEVTERAMAALAGYSWPGNVRELINVIERAVLLCEGEDVLPDDLPEAIAAAAQPAPPAGVTRQFDESVKQLDDAWLRRPLAESRLAWNTAHERAYLDGLLRLTNGRISETAERAGIDPRSLYTKMKHHGLRKED</sequence>
<dbReference type="InterPro" id="IPR002078">
    <property type="entry name" value="Sigma_54_int"/>
</dbReference>
<dbReference type="AlphaFoldDB" id="A0A956M5G1"/>
<organism evidence="6 7">
    <name type="scientific">Eiseniibacteriota bacterium</name>
    <dbReference type="NCBI Taxonomy" id="2212470"/>
    <lineage>
        <taxon>Bacteria</taxon>
        <taxon>Candidatus Eiseniibacteriota</taxon>
    </lineage>
</organism>
<dbReference type="GO" id="GO:0043565">
    <property type="term" value="F:sequence-specific DNA binding"/>
    <property type="evidence" value="ECO:0007669"/>
    <property type="project" value="InterPro"/>
</dbReference>
<dbReference type="PROSITE" id="PS00688">
    <property type="entry name" value="SIGMA54_INTERACT_3"/>
    <property type="match status" value="1"/>
</dbReference>
<keyword evidence="4" id="KW-0804">Transcription</keyword>
<evidence type="ECO:0000256" key="1">
    <source>
        <dbReference type="ARBA" id="ARBA00022741"/>
    </source>
</evidence>
<evidence type="ECO:0000313" key="7">
    <source>
        <dbReference type="Proteomes" id="UP000697710"/>
    </source>
</evidence>
<gene>
    <name evidence="6" type="ORF">KC729_22405</name>
</gene>
<dbReference type="PANTHER" id="PTHR32071">
    <property type="entry name" value="TRANSCRIPTIONAL REGULATORY PROTEIN"/>
    <property type="match status" value="1"/>
</dbReference>
<dbReference type="EMBL" id="JAGQHR010001218">
    <property type="protein sequence ID" value="MCA9730447.1"/>
    <property type="molecule type" value="Genomic_DNA"/>
</dbReference>
<dbReference type="InterPro" id="IPR009057">
    <property type="entry name" value="Homeodomain-like_sf"/>
</dbReference>
<feature type="domain" description="Sigma-54 factor interaction" evidence="5">
    <location>
        <begin position="1"/>
        <end position="82"/>
    </location>
</feature>
<dbReference type="Pfam" id="PF02954">
    <property type="entry name" value="HTH_8"/>
    <property type="match status" value="1"/>
</dbReference>
<dbReference type="PROSITE" id="PS50045">
    <property type="entry name" value="SIGMA54_INTERACT_4"/>
    <property type="match status" value="1"/>
</dbReference>
<evidence type="ECO:0000313" key="6">
    <source>
        <dbReference type="EMBL" id="MCA9730447.1"/>
    </source>
</evidence>
<keyword evidence="1" id="KW-0547">Nucleotide-binding</keyword>
<reference evidence="6" key="2">
    <citation type="journal article" date="2021" name="Microbiome">
        <title>Successional dynamics and alternative stable states in a saline activated sludge microbial community over 9 years.</title>
        <authorList>
            <person name="Wang Y."/>
            <person name="Ye J."/>
            <person name="Ju F."/>
            <person name="Liu L."/>
            <person name="Boyd J.A."/>
            <person name="Deng Y."/>
            <person name="Parks D.H."/>
            <person name="Jiang X."/>
            <person name="Yin X."/>
            <person name="Woodcroft B.J."/>
            <person name="Tyson G.W."/>
            <person name="Hugenholtz P."/>
            <person name="Polz M.F."/>
            <person name="Zhang T."/>
        </authorList>
    </citation>
    <scope>NUCLEOTIDE SEQUENCE</scope>
    <source>
        <strain evidence="6">HKST-UBA01</strain>
    </source>
</reference>
<dbReference type="SUPFAM" id="SSF46689">
    <property type="entry name" value="Homeodomain-like"/>
    <property type="match status" value="1"/>
</dbReference>
<dbReference type="Proteomes" id="UP000697710">
    <property type="component" value="Unassembled WGS sequence"/>
</dbReference>
<dbReference type="Gene3D" id="1.10.8.60">
    <property type="match status" value="1"/>
</dbReference>
<evidence type="ECO:0000256" key="3">
    <source>
        <dbReference type="ARBA" id="ARBA00023015"/>
    </source>
</evidence>
<dbReference type="SUPFAM" id="SSF52540">
    <property type="entry name" value="P-loop containing nucleoside triphosphate hydrolases"/>
    <property type="match status" value="1"/>
</dbReference>
<dbReference type="InterPro" id="IPR058031">
    <property type="entry name" value="AAA_lid_NorR"/>
</dbReference>
<reference evidence="6" key="1">
    <citation type="submission" date="2020-04" db="EMBL/GenBank/DDBJ databases">
        <authorList>
            <person name="Zhang T."/>
        </authorList>
    </citation>
    <scope>NUCLEOTIDE SEQUENCE</scope>
    <source>
        <strain evidence="6">HKST-UBA01</strain>
    </source>
</reference>
<dbReference type="GO" id="GO:0006355">
    <property type="term" value="P:regulation of DNA-templated transcription"/>
    <property type="evidence" value="ECO:0007669"/>
    <property type="project" value="InterPro"/>
</dbReference>
<dbReference type="Pfam" id="PF25601">
    <property type="entry name" value="AAA_lid_14"/>
    <property type="match status" value="1"/>
</dbReference>
<keyword evidence="3" id="KW-0805">Transcription regulation</keyword>
<proteinExistence type="predicted"/>
<dbReference type="GO" id="GO:0005524">
    <property type="term" value="F:ATP binding"/>
    <property type="evidence" value="ECO:0007669"/>
    <property type="project" value="UniProtKB-KW"/>
</dbReference>
<protein>
    <submittedName>
        <fullName evidence="6">Sigma-54-dependent Fis family transcriptional regulator</fullName>
    </submittedName>
</protein>
<feature type="non-terminal residue" evidence="6">
    <location>
        <position position="184"/>
    </location>
</feature>
<dbReference type="Gene3D" id="1.10.10.60">
    <property type="entry name" value="Homeodomain-like"/>
    <property type="match status" value="1"/>
</dbReference>
<dbReference type="InterPro" id="IPR002197">
    <property type="entry name" value="HTH_Fis"/>
</dbReference>
<keyword evidence="2" id="KW-0067">ATP-binding</keyword>
<name>A0A956M5G1_UNCEI</name>
<dbReference type="InterPro" id="IPR027417">
    <property type="entry name" value="P-loop_NTPase"/>
</dbReference>
<evidence type="ECO:0000259" key="5">
    <source>
        <dbReference type="PROSITE" id="PS50045"/>
    </source>
</evidence>
<evidence type="ECO:0000256" key="2">
    <source>
        <dbReference type="ARBA" id="ARBA00022840"/>
    </source>
</evidence>
<accession>A0A956M5G1</accession>
<evidence type="ECO:0000256" key="4">
    <source>
        <dbReference type="ARBA" id="ARBA00023163"/>
    </source>
</evidence>
<comment type="caution">
    <text evidence="6">The sequence shown here is derived from an EMBL/GenBank/DDBJ whole genome shotgun (WGS) entry which is preliminary data.</text>
</comment>
<feature type="non-terminal residue" evidence="6">
    <location>
        <position position="1"/>
    </location>
</feature>
<dbReference type="InterPro" id="IPR025944">
    <property type="entry name" value="Sigma_54_int_dom_CS"/>
</dbReference>